<protein>
    <recommendedName>
        <fullName evidence="3">Transposase</fullName>
    </recommendedName>
</protein>
<gene>
    <name evidence="1" type="ORF">ABT404_48990</name>
</gene>
<reference evidence="1 2" key="1">
    <citation type="submission" date="2024-06" db="EMBL/GenBank/DDBJ databases">
        <title>The Natural Products Discovery Center: Release of the First 8490 Sequenced Strains for Exploring Actinobacteria Biosynthetic Diversity.</title>
        <authorList>
            <person name="Kalkreuter E."/>
            <person name="Kautsar S.A."/>
            <person name="Yang D."/>
            <person name="Bader C.D."/>
            <person name="Teijaro C.N."/>
            <person name="Fluegel L."/>
            <person name="Davis C.M."/>
            <person name="Simpson J.R."/>
            <person name="Lauterbach L."/>
            <person name="Steele A.D."/>
            <person name="Gui C."/>
            <person name="Meng S."/>
            <person name="Li G."/>
            <person name="Viehrig K."/>
            <person name="Ye F."/>
            <person name="Su P."/>
            <person name="Kiefer A.F."/>
            <person name="Nichols A."/>
            <person name="Cepeda A.J."/>
            <person name="Yan W."/>
            <person name="Fan B."/>
            <person name="Jiang Y."/>
            <person name="Adhikari A."/>
            <person name="Zheng C.-J."/>
            <person name="Schuster L."/>
            <person name="Cowan T.M."/>
            <person name="Smanski M.J."/>
            <person name="Chevrette M.G."/>
            <person name="De Carvalho L.P.S."/>
            <person name="Shen B."/>
        </authorList>
    </citation>
    <scope>NUCLEOTIDE SEQUENCE [LARGE SCALE GENOMIC DNA]</scope>
    <source>
        <strain evidence="1 2">NPDC000234</strain>
    </source>
</reference>
<sequence length="58" mass="6454">MAAPQGAWIPCDLLRASQQRLRKWRAADPETASRHRGNLDDAVLTEAWRDSLLAEPAA</sequence>
<evidence type="ECO:0000313" key="2">
    <source>
        <dbReference type="Proteomes" id="UP001474181"/>
    </source>
</evidence>
<comment type="caution">
    <text evidence="1">The sequence shown here is derived from an EMBL/GenBank/DDBJ whole genome shotgun (WGS) entry which is preliminary data.</text>
</comment>
<accession>A0ABV1XE56</accession>
<dbReference type="RefSeq" id="WP_350791652.1">
    <property type="nucleotide sequence ID" value="NZ_JBEPEK010000780.1"/>
</dbReference>
<dbReference type="EMBL" id="JBEPEK010000780">
    <property type="protein sequence ID" value="MER7187315.1"/>
    <property type="molecule type" value="Genomic_DNA"/>
</dbReference>
<name>A0ABV1XE56_9ACTN</name>
<evidence type="ECO:0000313" key="1">
    <source>
        <dbReference type="EMBL" id="MER7187315.1"/>
    </source>
</evidence>
<evidence type="ECO:0008006" key="3">
    <source>
        <dbReference type="Google" id="ProtNLM"/>
    </source>
</evidence>
<dbReference type="Proteomes" id="UP001474181">
    <property type="component" value="Unassembled WGS sequence"/>
</dbReference>
<organism evidence="1 2">
    <name type="scientific">Streptomyces hyaluromycini</name>
    <dbReference type="NCBI Taxonomy" id="1377993"/>
    <lineage>
        <taxon>Bacteria</taxon>
        <taxon>Bacillati</taxon>
        <taxon>Actinomycetota</taxon>
        <taxon>Actinomycetes</taxon>
        <taxon>Kitasatosporales</taxon>
        <taxon>Streptomycetaceae</taxon>
        <taxon>Streptomyces</taxon>
    </lineage>
</organism>
<keyword evidence="2" id="KW-1185">Reference proteome</keyword>
<proteinExistence type="predicted"/>